<dbReference type="NCBIfam" id="NF002636">
    <property type="entry name" value="PRK02304.1-5"/>
    <property type="match status" value="1"/>
</dbReference>
<gene>
    <name evidence="12" type="primary">apt</name>
    <name evidence="14" type="ORF">OWO01_03920</name>
</gene>
<dbReference type="InterPro" id="IPR050054">
    <property type="entry name" value="UPRTase/APRTase"/>
</dbReference>
<dbReference type="InterPro" id="IPR000836">
    <property type="entry name" value="PRTase_dom"/>
</dbReference>
<sequence>MDYKQYITVVEDWPKEGIQFKDITTLMDNGTAYKSAVDEIVAYAKQQNVDIIVGPEARGFIVGCPVSYALEIGFAPVRKEGKLPREVIKVDYGLEYGKDVLTIHKDAIQPGQRVLITDDLLATGGTIEATIKLVEELGGIVVGCAFLIELTYLNGREKLKDYDVLTLMTY</sequence>
<dbReference type="AlphaFoldDB" id="A0A9J6R9Y9"/>
<keyword evidence="10 12" id="KW-0808">Transferase</keyword>
<dbReference type="GO" id="GO:0006168">
    <property type="term" value="P:adenine salvage"/>
    <property type="evidence" value="ECO:0007669"/>
    <property type="project" value="InterPro"/>
</dbReference>
<evidence type="ECO:0000256" key="2">
    <source>
        <dbReference type="ARBA" id="ARBA00003968"/>
    </source>
</evidence>
<dbReference type="NCBIfam" id="TIGR01090">
    <property type="entry name" value="apt"/>
    <property type="match status" value="1"/>
</dbReference>
<evidence type="ECO:0000256" key="4">
    <source>
        <dbReference type="ARBA" id="ARBA00004659"/>
    </source>
</evidence>
<evidence type="ECO:0000256" key="3">
    <source>
        <dbReference type="ARBA" id="ARBA00004496"/>
    </source>
</evidence>
<dbReference type="RefSeq" id="WP_268779128.1">
    <property type="nucleotide sequence ID" value="NZ_JAPRAT010000005.1"/>
</dbReference>
<keyword evidence="11 12" id="KW-0660">Purine salvage</keyword>
<dbReference type="Pfam" id="PF00156">
    <property type="entry name" value="Pribosyltran"/>
    <property type="match status" value="1"/>
</dbReference>
<organism evidence="14 15">
    <name type="scientific">Natronobacillus azotifigens</name>
    <dbReference type="NCBI Taxonomy" id="472978"/>
    <lineage>
        <taxon>Bacteria</taxon>
        <taxon>Bacillati</taxon>
        <taxon>Bacillota</taxon>
        <taxon>Bacilli</taxon>
        <taxon>Bacillales</taxon>
        <taxon>Bacillaceae</taxon>
        <taxon>Natronobacillus</taxon>
    </lineage>
</organism>
<feature type="domain" description="Phosphoribosyltransferase" evidence="13">
    <location>
        <begin position="38"/>
        <end position="163"/>
    </location>
</feature>
<dbReference type="GO" id="GO:0002055">
    <property type="term" value="F:adenine binding"/>
    <property type="evidence" value="ECO:0007669"/>
    <property type="project" value="TreeGrafter"/>
</dbReference>
<dbReference type="GO" id="GO:0044209">
    <property type="term" value="P:AMP salvage"/>
    <property type="evidence" value="ECO:0007669"/>
    <property type="project" value="UniProtKB-UniRule"/>
</dbReference>
<keyword evidence="8 12" id="KW-0963">Cytoplasm</keyword>
<dbReference type="CDD" id="cd06223">
    <property type="entry name" value="PRTases_typeI"/>
    <property type="match status" value="1"/>
</dbReference>
<keyword evidence="15" id="KW-1185">Reference proteome</keyword>
<evidence type="ECO:0000256" key="8">
    <source>
        <dbReference type="ARBA" id="ARBA00022490"/>
    </source>
</evidence>
<dbReference type="EC" id="2.4.2.7" evidence="7 12"/>
<evidence type="ECO:0000256" key="1">
    <source>
        <dbReference type="ARBA" id="ARBA00000868"/>
    </source>
</evidence>
<dbReference type="GO" id="GO:0003999">
    <property type="term" value="F:adenine phosphoribosyltransferase activity"/>
    <property type="evidence" value="ECO:0007669"/>
    <property type="project" value="UniProtKB-UniRule"/>
</dbReference>
<dbReference type="HAMAP" id="MF_00004">
    <property type="entry name" value="Aden_phosphoribosyltr"/>
    <property type="match status" value="1"/>
</dbReference>
<comment type="pathway">
    <text evidence="4 12">Purine metabolism; AMP biosynthesis via salvage pathway; AMP from adenine: step 1/1.</text>
</comment>
<reference evidence="14" key="1">
    <citation type="submission" date="2022-11" db="EMBL/GenBank/DDBJ databases">
        <title>WGS of Natronobacillus azotifigens 24KS-1, an anaerobic diazotrophic haloalkaliphile from soda-rich habitats.</title>
        <authorList>
            <person name="Sorokin D.Y."/>
            <person name="Merkel A.Y."/>
        </authorList>
    </citation>
    <scope>NUCLEOTIDE SEQUENCE</scope>
    <source>
        <strain evidence="14">24KS-1</strain>
    </source>
</reference>
<comment type="caution">
    <text evidence="14">The sequence shown here is derived from an EMBL/GenBank/DDBJ whole genome shotgun (WGS) entry which is preliminary data.</text>
</comment>
<dbReference type="GO" id="GO:0005737">
    <property type="term" value="C:cytoplasm"/>
    <property type="evidence" value="ECO:0007669"/>
    <property type="project" value="UniProtKB-SubCell"/>
</dbReference>
<dbReference type="GO" id="GO:0016208">
    <property type="term" value="F:AMP binding"/>
    <property type="evidence" value="ECO:0007669"/>
    <property type="project" value="TreeGrafter"/>
</dbReference>
<comment type="subcellular location">
    <subcellularLocation>
        <location evidence="3 12">Cytoplasm</location>
    </subcellularLocation>
</comment>
<evidence type="ECO:0000313" key="15">
    <source>
        <dbReference type="Proteomes" id="UP001084197"/>
    </source>
</evidence>
<dbReference type="NCBIfam" id="NF002634">
    <property type="entry name" value="PRK02304.1-3"/>
    <property type="match status" value="1"/>
</dbReference>
<dbReference type="InterPro" id="IPR029057">
    <property type="entry name" value="PRTase-like"/>
</dbReference>
<evidence type="ECO:0000256" key="9">
    <source>
        <dbReference type="ARBA" id="ARBA00022676"/>
    </source>
</evidence>
<evidence type="ECO:0000259" key="13">
    <source>
        <dbReference type="Pfam" id="PF00156"/>
    </source>
</evidence>
<dbReference type="InterPro" id="IPR005764">
    <property type="entry name" value="Ade_phspho_trans"/>
</dbReference>
<comment type="similarity">
    <text evidence="5 12">Belongs to the purine/pyrimidine phosphoribosyltransferase family.</text>
</comment>
<dbReference type="Gene3D" id="3.40.50.2020">
    <property type="match status" value="1"/>
</dbReference>
<accession>A0A9J6R9Y9</accession>
<dbReference type="Proteomes" id="UP001084197">
    <property type="component" value="Unassembled WGS sequence"/>
</dbReference>
<name>A0A9J6R9Y9_9BACI</name>
<evidence type="ECO:0000313" key="14">
    <source>
        <dbReference type="EMBL" id="MCZ0702359.1"/>
    </source>
</evidence>
<evidence type="ECO:0000256" key="6">
    <source>
        <dbReference type="ARBA" id="ARBA00011738"/>
    </source>
</evidence>
<proteinExistence type="inferred from homology"/>
<comment type="catalytic activity">
    <reaction evidence="1 12">
        <text>AMP + diphosphate = 5-phospho-alpha-D-ribose 1-diphosphate + adenine</text>
        <dbReference type="Rhea" id="RHEA:16609"/>
        <dbReference type="ChEBI" id="CHEBI:16708"/>
        <dbReference type="ChEBI" id="CHEBI:33019"/>
        <dbReference type="ChEBI" id="CHEBI:58017"/>
        <dbReference type="ChEBI" id="CHEBI:456215"/>
        <dbReference type="EC" id="2.4.2.7"/>
    </reaction>
</comment>
<keyword evidence="9 12" id="KW-0328">Glycosyltransferase</keyword>
<evidence type="ECO:0000256" key="11">
    <source>
        <dbReference type="ARBA" id="ARBA00022726"/>
    </source>
</evidence>
<dbReference type="FunFam" id="3.40.50.2020:FF:000004">
    <property type="entry name" value="Adenine phosphoribosyltransferase"/>
    <property type="match status" value="1"/>
</dbReference>
<dbReference type="GO" id="GO:0006166">
    <property type="term" value="P:purine ribonucleoside salvage"/>
    <property type="evidence" value="ECO:0007669"/>
    <property type="project" value="UniProtKB-UniRule"/>
</dbReference>
<evidence type="ECO:0000256" key="10">
    <source>
        <dbReference type="ARBA" id="ARBA00022679"/>
    </source>
</evidence>
<comment type="function">
    <text evidence="2 12">Catalyzes a salvage reaction resulting in the formation of AMP, that is energically less costly than de novo synthesis.</text>
</comment>
<protein>
    <recommendedName>
        <fullName evidence="7 12">Adenine phosphoribosyltransferase</fullName>
        <shortName evidence="12">APRT</shortName>
        <ecNumber evidence="7 12">2.4.2.7</ecNumber>
    </recommendedName>
</protein>
<comment type="subunit">
    <text evidence="6 12">Homodimer.</text>
</comment>
<evidence type="ECO:0000256" key="5">
    <source>
        <dbReference type="ARBA" id="ARBA00008391"/>
    </source>
</evidence>
<evidence type="ECO:0000256" key="7">
    <source>
        <dbReference type="ARBA" id="ARBA00011893"/>
    </source>
</evidence>
<evidence type="ECO:0000256" key="12">
    <source>
        <dbReference type="HAMAP-Rule" id="MF_00004"/>
    </source>
</evidence>
<dbReference type="SUPFAM" id="SSF53271">
    <property type="entry name" value="PRTase-like"/>
    <property type="match status" value="1"/>
</dbReference>
<dbReference type="PANTHER" id="PTHR32315">
    <property type="entry name" value="ADENINE PHOSPHORIBOSYLTRANSFERASE"/>
    <property type="match status" value="1"/>
</dbReference>
<dbReference type="PANTHER" id="PTHR32315:SF3">
    <property type="entry name" value="ADENINE PHOSPHORIBOSYLTRANSFERASE"/>
    <property type="match status" value="1"/>
</dbReference>
<dbReference type="EMBL" id="JAPRAT010000005">
    <property type="protein sequence ID" value="MCZ0702359.1"/>
    <property type="molecule type" value="Genomic_DNA"/>
</dbReference>
<dbReference type="NCBIfam" id="NF002633">
    <property type="entry name" value="PRK02304.1-2"/>
    <property type="match status" value="1"/>
</dbReference>